<dbReference type="PANTHER" id="PTHR19134">
    <property type="entry name" value="RECEPTOR-TYPE TYROSINE-PROTEIN PHOSPHATASE"/>
    <property type="match status" value="1"/>
</dbReference>
<name>A0AAE1X337_9LAMI</name>
<dbReference type="Proteomes" id="UP001289374">
    <property type="component" value="Unassembled WGS sequence"/>
</dbReference>
<sequence length="427" mass="49402">MRASDMINRCTVALDSLNYSKNRYTDVLPCPLSHTSEDFWEMIIQYHCPVVVMLAHLVDNYRANRMRASDMINRCTVALDCLNNSKNRYTDVLPCQLSHTSEDFWQMIIQYHCPVIVMLTHLVDNYRANRMRASDMINRCTVALDSLNYSWNRCTDVLSCVPMNSQLSHTSEDFWEMIIQYHCPVIVMLTSLVDNYRANRMRASDRINRCTVALDSLNYSRNRCTDVLPCLPMNIDDNRVILKRCTDYRSSARGLLKVSLDLLRLKANRMRASDTINRCTVALDSLNYSRNRCTDVLPCLPMNRLSCSDVHITDLQTYESVSRFIATQGQLSHTSEDFWEMIIQYHCPVIVMLTRLVDNYRGPAESNWSAILNELCRLSPSSSQSQSSFFYFFSDITQHTTRVYPILTTDTTQHTARVYPAHSSIDQ</sequence>
<dbReference type="SUPFAM" id="SSF52799">
    <property type="entry name" value="(Phosphotyrosine protein) phosphatases II"/>
    <property type="match status" value="4"/>
</dbReference>
<accession>A0AAE1X337</accession>
<dbReference type="InterPro" id="IPR000242">
    <property type="entry name" value="PTP_cat"/>
</dbReference>
<keyword evidence="3" id="KW-1185">Reference proteome</keyword>
<feature type="domain" description="Tyrosine-protein phosphatase" evidence="1">
    <location>
        <begin position="18"/>
        <end position="140"/>
    </location>
</feature>
<feature type="domain" description="Tyrosine-protein phosphatase" evidence="1">
    <location>
        <begin position="192"/>
        <end position="368"/>
    </location>
</feature>
<reference evidence="2" key="1">
    <citation type="submission" date="2020-06" db="EMBL/GenBank/DDBJ databases">
        <authorList>
            <person name="Li T."/>
            <person name="Hu X."/>
            <person name="Zhang T."/>
            <person name="Song X."/>
            <person name="Zhang H."/>
            <person name="Dai N."/>
            <person name="Sheng W."/>
            <person name="Hou X."/>
            <person name="Wei L."/>
        </authorList>
    </citation>
    <scope>NUCLEOTIDE SEQUENCE</scope>
    <source>
        <strain evidence="2">K16</strain>
        <tissue evidence="2">Leaf</tissue>
    </source>
</reference>
<evidence type="ECO:0000313" key="2">
    <source>
        <dbReference type="EMBL" id="KAK4404251.1"/>
    </source>
</evidence>
<dbReference type="GO" id="GO:0004725">
    <property type="term" value="F:protein tyrosine phosphatase activity"/>
    <property type="evidence" value="ECO:0007669"/>
    <property type="project" value="InterPro"/>
</dbReference>
<dbReference type="PANTHER" id="PTHR19134:SF449">
    <property type="entry name" value="TYROSINE-PROTEIN PHOSPHATASE 1"/>
    <property type="match status" value="1"/>
</dbReference>
<dbReference type="Gene3D" id="3.90.190.10">
    <property type="entry name" value="Protein tyrosine phosphatase superfamily"/>
    <property type="match status" value="4"/>
</dbReference>
<gene>
    <name evidence="2" type="ORF">Sango_0793700</name>
</gene>
<dbReference type="Pfam" id="PF00102">
    <property type="entry name" value="Y_phosphatase"/>
    <property type="match status" value="4"/>
</dbReference>
<evidence type="ECO:0000259" key="1">
    <source>
        <dbReference type="PROSITE" id="PS50055"/>
    </source>
</evidence>
<evidence type="ECO:0000313" key="3">
    <source>
        <dbReference type="Proteomes" id="UP001289374"/>
    </source>
</evidence>
<dbReference type="EMBL" id="JACGWL010000004">
    <property type="protein sequence ID" value="KAK4404251.1"/>
    <property type="molecule type" value="Genomic_DNA"/>
</dbReference>
<dbReference type="InterPro" id="IPR050348">
    <property type="entry name" value="Protein-Tyr_Phosphatase"/>
</dbReference>
<dbReference type="InterPro" id="IPR029021">
    <property type="entry name" value="Prot-tyrosine_phosphatase-like"/>
</dbReference>
<reference evidence="2" key="2">
    <citation type="journal article" date="2024" name="Plant">
        <title>Genomic evolution and insights into agronomic trait innovations of Sesamum species.</title>
        <authorList>
            <person name="Miao H."/>
            <person name="Wang L."/>
            <person name="Qu L."/>
            <person name="Liu H."/>
            <person name="Sun Y."/>
            <person name="Le M."/>
            <person name="Wang Q."/>
            <person name="Wei S."/>
            <person name="Zheng Y."/>
            <person name="Lin W."/>
            <person name="Duan Y."/>
            <person name="Cao H."/>
            <person name="Xiong S."/>
            <person name="Wang X."/>
            <person name="Wei L."/>
            <person name="Li C."/>
            <person name="Ma Q."/>
            <person name="Ju M."/>
            <person name="Zhao R."/>
            <person name="Li G."/>
            <person name="Mu C."/>
            <person name="Tian Q."/>
            <person name="Mei H."/>
            <person name="Zhang T."/>
            <person name="Gao T."/>
            <person name="Zhang H."/>
        </authorList>
    </citation>
    <scope>NUCLEOTIDE SEQUENCE</scope>
    <source>
        <strain evidence="2">K16</strain>
    </source>
</reference>
<comment type="caution">
    <text evidence="2">The sequence shown here is derived from an EMBL/GenBank/DDBJ whole genome shotgun (WGS) entry which is preliminary data.</text>
</comment>
<protein>
    <submittedName>
        <fullName evidence="2">Protein-tyrosine-phosphatase PTP1</fullName>
    </submittedName>
</protein>
<dbReference type="AlphaFoldDB" id="A0AAE1X337"/>
<organism evidence="2 3">
    <name type="scientific">Sesamum angolense</name>
    <dbReference type="NCBI Taxonomy" id="2727404"/>
    <lineage>
        <taxon>Eukaryota</taxon>
        <taxon>Viridiplantae</taxon>
        <taxon>Streptophyta</taxon>
        <taxon>Embryophyta</taxon>
        <taxon>Tracheophyta</taxon>
        <taxon>Spermatophyta</taxon>
        <taxon>Magnoliopsida</taxon>
        <taxon>eudicotyledons</taxon>
        <taxon>Gunneridae</taxon>
        <taxon>Pentapetalae</taxon>
        <taxon>asterids</taxon>
        <taxon>lamiids</taxon>
        <taxon>Lamiales</taxon>
        <taxon>Pedaliaceae</taxon>
        <taxon>Sesamum</taxon>
    </lineage>
</organism>
<proteinExistence type="predicted"/>
<dbReference type="PROSITE" id="PS50055">
    <property type="entry name" value="TYR_PHOSPHATASE_PTP"/>
    <property type="match status" value="2"/>
</dbReference>